<dbReference type="Proteomes" id="UP000068905">
    <property type="component" value="Chromosome"/>
</dbReference>
<feature type="transmembrane region" description="Helical" evidence="12">
    <location>
        <begin position="195"/>
        <end position="219"/>
    </location>
</feature>
<dbReference type="GO" id="GO:0008270">
    <property type="term" value="F:zinc ion binding"/>
    <property type="evidence" value="ECO:0007669"/>
    <property type="project" value="UniProtKB-UniRule"/>
</dbReference>
<feature type="transmembrane region" description="Helical" evidence="12">
    <location>
        <begin position="5"/>
        <end position="26"/>
    </location>
</feature>
<dbReference type="EC" id="3.4.24.-" evidence="12"/>
<evidence type="ECO:0000256" key="6">
    <source>
        <dbReference type="ARBA" id="ARBA00022723"/>
    </source>
</evidence>
<protein>
    <recommendedName>
        <fullName evidence="12">Protease HtpX</fullName>
        <ecNumber evidence="12">3.4.24.-</ecNumber>
    </recommendedName>
    <alternativeName>
        <fullName evidence="12">Heat shock protein HtpX</fullName>
    </alternativeName>
</protein>
<evidence type="ECO:0000256" key="10">
    <source>
        <dbReference type="ARBA" id="ARBA00023049"/>
    </source>
</evidence>
<keyword evidence="7 12" id="KW-0378">Hydrolase</keyword>
<dbReference type="KEGG" id="tsn:W908_02940"/>
<reference evidence="14 15" key="1">
    <citation type="journal article" date="2015" name="Genome Announc.">
        <title>Genome Sequence of 'Candidatus Thioglobus singularis' Strain PS1, a Mixotroph from the SUP05 Clade of Marine Gammaproteobacteria.</title>
        <authorList>
            <person name="Marshall K.T."/>
            <person name="Morris R.M."/>
        </authorList>
    </citation>
    <scope>NUCLEOTIDE SEQUENCE [LARGE SCALE GENOMIC DNA]</scope>
    <source>
        <strain evidence="14 15">PS1</strain>
    </source>
</reference>
<dbReference type="EMBL" id="CP006911">
    <property type="protein sequence ID" value="ALE01649.1"/>
    <property type="molecule type" value="Genomic_DNA"/>
</dbReference>
<keyword evidence="15" id="KW-1185">Reference proteome</keyword>
<evidence type="ECO:0000256" key="1">
    <source>
        <dbReference type="ARBA" id="ARBA00004651"/>
    </source>
</evidence>
<dbReference type="PANTHER" id="PTHR43221:SF1">
    <property type="entry name" value="PROTEASE HTPX"/>
    <property type="match status" value="1"/>
</dbReference>
<evidence type="ECO:0000313" key="14">
    <source>
        <dbReference type="EMBL" id="ALE01649.1"/>
    </source>
</evidence>
<dbReference type="STRING" id="1125411.W908_02940"/>
<dbReference type="InterPro" id="IPR050083">
    <property type="entry name" value="HtpX_protease"/>
</dbReference>
<feature type="transmembrane region" description="Helical" evidence="12">
    <location>
        <begin position="38"/>
        <end position="61"/>
    </location>
</feature>
<keyword evidence="6 12" id="KW-0479">Metal-binding</keyword>
<evidence type="ECO:0000259" key="13">
    <source>
        <dbReference type="Pfam" id="PF01435"/>
    </source>
</evidence>
<feature type="binding site" evidence="12">
    <location>
        <position position="151"/>
    </location>
    <ligand>
        <name>Zn(2+)</name>
        <dbReference type="ChEBI" id="CHEBI:29105"/>
        <note>catalytic</note>
    </ligand>
</feature>
<dbReference type="GO" id="GO:0006508">
    <property type="term" value="P:proteolysis"/>
    <property type="evidence" value="ECO:0007669"/>
    <property type="project" value="UniProtKB-KW"/>
</dbReference>
<evidence type="ECO:0000256" key="8">
    <source>
        <dbReference type="ARBA" id="ARBA00022833"/>
    </source>
</evidence>
<dbReference type="InterPro" id="IPR022919">
    <property type="entry name" value="Pept_M48_protease_HtpX"/>
</dbReference>
<feature type="binding site" evidence="12">
    <location>
        <position position="147"/>
    </location>
    <ligand>
        <name>Zn(2+)</name>
        <dbReference type="ChEBI" id="CHEBI:29105"/>
        <note>catalytic</note>
    </ligand>
</feature>
<name>A0A0M4LZM0_9GAMM</name>
<keyword evidence="8 12" id="KW-0862">Zinc</keyword>
<feature type="active site" evidence="12">
    <location>
        <position position="148"/>
    </location>
</feature>
<keyword evidence="3 12" id="KW-1003">Cell membrane</keyword>
<dbReference type="PATRIC" id="fig|1125411.7.peg.577"/>
<evidence type="ECO:0000256" key="4">
    <source>
        <dbReference type="ARBA" id="ARBA00022670"/>
    </source>
</evidence>
<dbReference type="GO" id="GO:0004222">
    <property type="term" value="F:metalloendopeptidase activity"/>
    <property type="evidence" value="ECO:0007669"/>
    <property type="project" value="UniProtKB-UniRule"/>
</dbReference>
<organism evidence="14 15">
    <name type="scientific">Candidatus Pseudothioglobus singularis PS1</name>
    <dbReference type="NCBI Taxonomy" id="1125411"/>
    <lineage>
        <taxon>Bacteria</taxon>
        <taxon>Pseudomonadati</taxon>
        <taxon>Pseudomonadota</taxon>
        <taxon>Gammaproteobacteria</taxon>
        <taxon>Candidatus Pseudothioglobaceae</taxon>
        <taxon>Candidatus Pseudothioglobus</taxon>
    </lineage>
</organism>
<comment type="similarity">
    <text evidence="2 12">Belongs to the peptidase M48B family.</text>
</comment>
<keyword evidence="10 12" id="KW-0482">Metalloprotease</keyword>
<accession>A0A0M4LZM0</accession>
<dbReference type="PANTHER" id="PTHR43221">
    <property type="entry name" value="PROTEASE HTPX"/>
    <property type="match status" value="1"/>
</dbReference>
<sequence length="297" mass="32676">MQRIFLFLLTNIAIMVILSITLRILGVESLLMQNGSNLNINALVIFSGVFGFGGAFISLAISKWMAKRMTGATVISSPKNNMEKWLIETVKKQSKIVGIRMPEVAIFPSSQMNAFATGASKNNALVAISQGLLDNMTQGEIEAVVGHEMSHVANGDMVTLTLIQGVVNTFVIFFSRVIGHIVDRVILKNQRGYGIGYFVTTIFAQIVLSILASIIVMYFSRKREYIADTGGADLAGHQNMINALKRLGQREPEPLPEQLAAFGIGEKPKSNRSQLWSSHPPLEDRIKALEKRAKNSR</sequence>
<comment type="cofactor">
    <cofactor evidence="12">
        <name>Zn(2+)</name>
        <dbReference type="ChEBI" id="CHEBI:29105"/>
    </cofactor>
    <text evidence="12">Binds 1 zinc ion per subunit.</text>
</comment>
<keyword evidence="9 12" id="KW-1133">Transmembrane helix</keyword>
<keyword evidence="11 12" id="KW-0472">Membrane</keyword>
<feature type="domain" description="Peptidase M48" evidence="13">
    <location>
        <begin position="83"/>
        <end position="292"/>
    </location>
</feature>
<dbReference type="InterPro" id="IPR001915">
    <property type="entry name" value="Peptidase_M48"/>
</dbReference>
<evidence type="ECO:0000256" key="12">
    <source>
        <dbReference type="HAMAP-Rule" id="MF_00188"/>
    </source>
</evidence>
<evidence type="ECO:0000256" key="3">
    <source>
        <dbReference type="ARBA" id="ARBA00022475"/>
    </source>
</evidence>
<evidence type="ECO:0000256" key="2">
    <source>
        <dbReference type="ARBA" id="ARBA00009779"/>
    </source>
</evidence>
<keyword evidence="5 12" id="KW-0812">Transmembrane</keyword>
<gene>
    <name evidence="12" type="primary">htpX</name>
    <name evidence="14" type="ORF">W908_02940</name>
</gene>
<dbReference type="CDD" id="cd07335">
    <property type="entry name" value="M48B_HtpX_like"/>
    <property type="match status" value="1"/>
</dbReference>
<evidence type="ECO:0000256" key="5">
    <source>
        <dbReference type="ARBA" id="ARBA00022692"/>
    </source>
</evidence>
<evidence type="ECO:0000256" key="11">
    <source>
        <dbReference type="ARBA" id="ARBA00023136"/>
    </source>
</evidence>
<dbReference type="Gene3D" id="3.30.2010.10">
    <property type="entry name" value="Metalloproteases ('zincins'), catalytic domain"/>
    <property type="match status" value="1"/>
</dbReference>
<dbReference type="AlphaFoldDB" id="A0A0M4LZM0"/>
<keyword evidence="4 12" id="KW-0645">Protease</keyword>
<dbReference type="RefSeq" id="WP_053819858.1">
    <property type="nucleotide sequence ID" value="NZ_CP006911.1"/>
</dbReference>
<dbReference type="Pfam" id="PF01435">
    <property type="entry name" value="Peptidase_M48"/>
    <property type="match status" value="1"/>
</dbReference>
<proteinExistence type="inferred from homology"/>
<comment type="subcellular location">
    <subcellularLocation>
        <location evidence="1 12">Cell membrane</location>
        <topology evidence="1 12">Multi-pass membrane protein</topology>
    </subcellularLocation>
</comment>
<evidence type="ECO:0000313" key="15">
    <source>
        <dbReference type="Proteomes" id="UP000068905"/>
    </source>
</evidence>
<dbReference type="HAMAP" id="MF_00188">
    <property type="entry name" value="Pept_M48_protease_HtpX"/>
    <property type="match status" value="1"/>
</dbReference>
<dbReference type="NCBIfam" id="NF003965">
    <property type="entry name" value="PRK05457.1"/>
    <property type="match status" value="1"/>
</dbReference>
<keyword evidence="12 14" id="KW-0346">Stress response</keyword>
<feature type="binding site" evidence="12">
    <location>
        <position position="224"/>
    </location>
    <ligand>
        <name>Zn(2+)</name>
        <dbReference type="ChEBI" id="CHEBI:29105"/>
        <note>catalytic</note>
    </ligand>
</feature>
<evidence type="ECO:0000256" key="9">
    <source>
        <dbReference type="ARBA" id="ARBA00022989"/>
    </source>
</evidence>
<feature type="transmembrane region" description="Helical" evidence="12">
    <location>
        <begin position="157"/>
        <end position="175"/>
    </location>
</feature>
<evidence type="ECO:0000256" key="7">
    <source>
        <dbReference type="ARBA" id="ARBA00022801"/>
    </source>
</evidence>
<dbReference type="GO" id="GO:0005886">
    <property type="term" value="C:plasma membrane"/>
    <property type="evidence" value="ECO:0007669"/>
    <property type="project" value="UniProtKB-SubCell"/>
</dbReference>
<dbReference type="OrthoDB" id="15218at2"/>